<keyword evidence="2" id="KW-1185">Reference proteome</keyword>
<proteinExistence type="predicted"/>
<evidence type="ECO:0000313" key="2">
    <source>
        <dbReference type="Proteomes" id="UP000789920"/>
    </source>
</evidence>
<protein>
    <submittedName>
        <fullName evidence="1">36621_t:CDS:1</fullName>
    </submittedName>
</protein>
<feature type="non-terminal residue" evidence="1">
    <location>
        <position position="71"/>
    </location>
</feature>
<feature type="non-terminal residue" evidence="1">
    <location>
        <position position="1"/>
    </location>
</feature>
<comment type="caution">
    <text evidence="1">The sequence shown here is derived from an EMBL/GenBank/DDBJ whole genome shotgun (WGS) entry which is preliminary data.</text>
</comment>
<organism evidence="1 2">
    <name type="scientific">Racocetra persica</name>
    <dbReference type="NCBI Taxonomy" id="160502"/>
    <lineage>
        <taxon>Eukaryota</taxon>
        <taxon>Fungi</taxon>
        <taxon>Fungi incertae sedis</taxon>
        <taxon>Mucoromycota</taxon>
        <taxon>Glomeromycotina</taxon>
        <taxon>Glomeromycetes</taxon>
        <taxon>Diversisporales</taxon>
        <taxon>Gigasporaceae</taxon>
        <taxon>Racocetra</taxon>
    </lineage>
</organism>
<sequence>QSLLSTAKTIIKNEGWTALYRGFWTHFMRIGPHFCLTFVFLEQLKRGVRQFRLEEYQRQLQTYHQATTDLK</sequence>
<evidence type="ECO:0000313" key="1">
    <source>
        <dbReference type="EMBL" id="CAG8833202.1"/>
    </source>
</evidence>
<reference evidence="1" key="1">
    <citation type="submission" date="2021-06" db="EMBL/GenBank/DDBJ databases">
        <authorList>
            <person name="Kallberg Y."/>
            <person name="Tangrot J."/>
            <person name="Rosling A."/>
        </authorList>
    </citation>
    <scope>NUCLEOTIDE SEQUENCE</scope>
    <source>
        <strain evidence="1">MA461A</strain>
    </source>
</reference>
<accession>A0ACA9SDD5</accession>
<gene>
    <name evidence="1" type="ORF">RPERSI_LOCUS28741</name>
</gene>
<dbReference type="EMBL" id="CAJVQC010105837">
    <property type="protein sequence ID" value="CAG8833202.1"/>
    <property type="molecule type" value="Genomic_DNA"/>
</dbReference>
<dbReference type="Proteomes" id="UP000789920">
    <property type="component" value="Unassembled WGS sequence"/>
</dbReference>
<name>A0ACA9SDD5_9GLOM</name>